<reference evidence="4" key="1">
    <citation type="submission" date="2020-02" db="EMBL/GenBank/DDBJ databases">
        <title>Relaxed selection underlies rapid genomic changes in the transitions from sociality to social parasitism in ants.</title>
        <authorList>
            <person name="Bi X."/>
        </authorList>
    </citation>
    <scope>NUCLEOTIDE SEQUENCE</scope>
    <source>
        <strain evidence="4">BGI-DK2013a</strain>
        <tissue evidence="4">Whole body</tissue>
    </source>
</reference>
<feature type="non-terminal residue" evidence="4">
    <location>
        <position position="537"/>
    </location>
</feature>
<feature type="non-terminal residue" evidence="4">
    <location>
        <position position="1"/>
    </location>
</feature>
<feature type="domain" description="ERAP1-like C-terminal" evidence="3">
    <location>
        <begin position="25"/>
        <end position="175"/>
    </location>
</feature>
<proteinExistence type="inferred from homology"/>
<protein>
    <submittedName>
        <fullName evidence="4">AMPN Aminopeptidase</fullName>
    </submittedName>
</protein>
<dbReference type="InterPro" id="IPR027268">
    <property type="entry name" value="Peptidase_M4/M1_CTD_sf"/>
</dbReference>
<dbReference type="GO" id="GO:0016020">
    <property type="term" value="C:membrane"/>
    <property type="evidence" value="ECO:0007669"/>
    <property type="project" value="TreeGrafter"/>
</dbReference>
<accession>A0A836JCF1</accession>
<dbReference type="Pfam" id="PF01433">
    <property type="entry name" value="Peptidase_M1"/>
    <property type="match status" value="1"/>
</dbReference>
<dbReference type="GO" id="GO:0008270">
    <property type="term" value="F:zinc ion binding"/>
    <property type="evidence" value="ECO:0007669"/>
    <property type="project" value="InterPro"/>
</dbReference>
<dbReference type="Gene3D" id="2.60.40.1910">
    <property type="match status" value="1"/>
</dbReference>
<comment type="caution">
    <text evidence="4">The sequence shown here is derived from an EMBL/GenBank/DDBJ whole genome shotgun (WGS) entry which is preliminary data.</text>
</comment>
<evidence type="ECO:0000259" key="3">
    <source>
        <dbReference type="Pfam" id="PF11838"/>
    </source>
</evidence>
<dbReference type="Proteomes" id="UP000667349">
    <property type="component" value="Unassembled WGS sequence"/>
</dbReference>
<evidence type="ECO:0000256" key="1">
    <source>
        <dbReference type="ARBA" id="ARBA00010136"/>
    </source>
</evidence>
<comment type="similarity">
    <text evidence="1">Belongs to the peptidase M1 family.</text>
</comment>
<evidence type="ECO:0000313" key="5">
    <source>
        <dbReference type="Proteomes" id="UP000667349"/>
    </source>
</evidence>
<dbReference type="InterPro" id="IPR014782">
    <property type="entry name" value="Peptidase_M1_dom"/>
</dbReference>
<dbReference type="AlphaFoldDB" id="A0A836JCF1"/>
<dbReference type="PANTHER" id="PTHR11533:SF294">
    <property type="entry name" value="THYROTROPIN-RELEASING HORMONE-DEGRADING ECTOENZYME"/>
    <property type="match status" value="1"/>
</dbReference>
<dbReference type="Gene3D" id="1.10.3480.20">
    <property type="match status" value="1"/>
</dbReference>
<dbReference type="Pfam" id="PF11838">
    <property type="entry name" value="ERAP1_C"/>
    <property type="match status" value="2"/>
</dbReference>
<sequence length="537" mass="64430">MGKTRALSRVEGAANIFLPIFPKRGYYRVNYDNDTWQLLGDYLNSMEYYNIQVLNRAQIIDDAYYFLSTNKLDFKLFKTLTYYLSKETDYIAWYPMFKILEQISGFFLFPQSSEVKEHFRNILDNVLKNIGYLDIIEENEFIKTLRFEAARWACLLKSEDCTNSAISHLIRFYEKPDPESLVLYDEKLDTVARKFELARIIAHKMVYQFFGNLISQSKWSYLWLNEGIATFYAMKLLNKFQHESLRLNDHYDMPLVSKIDTFSDDTAFFPLTHYVKGKSKCKYNFIDKLTSTLNLINLIYYFNTLLFFNILLNCINSQLRSDNTWNSIDNFFNVLKKAVNESNDDLNLAVRLYHWTMQERYPILQMTRDKISRNKVIVTLQKNYYNNSYPTNMWIHVTYVTKNSSNYTREKWLSPNMSYLELIIKEDDWIIINVQQAGYYRINYDNDNWEKLARYLNSMEYMNVHVLNRAQIIDDAYFFLLRNKLEYSFFEQLIYYLSNETNYIAWYPMFKILENISGFFPFSKSTKIKVDNNKCYQ</sequence>
<dbReference type="Gene3D" id="1.25.50.20">
    <property type="match status" value="1"/>
</dbReference>
<name>A0A836JCF1_9HYME</name>
<dbReference type="InterPro" id="IPR050344">
    <property type="entry name" value="Peptidase_M1_aminopeptidases"/>
</dbReference>
<dbReference type="Gene3D" id="1.10.390.10">
    <property type="entry name" value="Neutral Protease Domain 2"/>
    <property type="match status" value="1"/>
</dbReference>
<keyword evidence="4" id="KW-0645">Protease</keyword>
<feature type="domain" description="Peptidase M1 membrane alanine aminopeptidase" evidence="2">
    <location>
        <begin position="179"/>
        <end position="251"/>
    </location>
</feature>
<dbReference type="GO" id="GO:0006508">
    <property type="term" value="P:proteolysis"/>
    <property type="evidence" value="ECO:0007669"/>
    <property type="project" value="TreeGrafter"/>
</dbReference>
<feature type="domain" description="ERAP1-like C-terminal" evidence="3">
    <location>
        <begin position="429"/>
        <end position="520"/>
    </location>
</feature>
<dbReference type="GO" id="GO:0042277">
    <property type="term" value="F:peptide binding"/>
    <property type="evidence" value="ECO:0007669"/>
    <property type="project" value="TreeGrafter"/>
</dbReference>
<dbReference type="EMBL" id="JAANHZ010000108">
    <property type="protein sequence ID" value="KAG5315547.1"/>
    <property type="molecule type" value="Genomic_DNA"/>
</dbReference>
<dbReference type="GO" id="GO:0070006">
    <property type="term" value="F:metalloaminopeptidase activity"/>
    <property type="evidence" value="ECO:0007669"/>
    <property type="project" value="TreeGrafter"/>
</dbReference>
<dbReference type="PANTHER" id="PTHR11533">
    <property type="entry name" value="PROTEASE M1 ZINC METALLOPROTEASE"/>
    <property type="match status" value="1"/>
</dbReference>
<evidence type="ECO:0000259" key="2">
    <source>
        <dbReference type="Pfam" id="PF01433"/>
    </source>
</evidence>
<dbReference type="GO" id="GO:0005615">
    <property type="term" value="C:extracellular space"/>
    <property type="evidence" value="ECO:0007669"/>
    <property type="project" value="TreeGrafter"/>
</dbReference>
<dbReference type="InterPro" id="IPR024571">
    <property type="entry name" value="ERAP1-like_C_dom"/>
</dbReference>
<dbReference type="GO" id="GO:0043171">
    <property type="term" value="P:peptide catabolic process"/>
    <property type="evidence" value="ECO:0007669"/>
    <property type="project" value="TreeGrafter"/>
</dbReference>
<keyword evidence="5" id="KW-1185">Reference proteome</keyword>
<keyword evidence="4" id="KW-0378">Hydrolase</keyword>
<gene>
    <name evidence="4" type="primary">Apn1_1</name>
    <name evidence="4" type="ORF">G6Z75_0012481</name>
</gene>
<dbReference type="SUPFAM" id="SSF55486">
    <property type="entry name" value="Metalloproteases ('zincins'), catalytic domain"/>
    <property type="match status" value="1"/>
</dbReference>
<dbReference type="GO" id="GO:0005737">
    <property type="term" value="C:cytoplasm"/>
    <property type="evidence" value="ECO:0007669"/>
    <property type="project" value="TreeGrafter"/>
</dbReference>
<keyword evidence="4" id="KW-0031">Aminopeptidase</keyword>
<organism evidence="4 5">
    <name type="scientific">Acromyrmex insinuator</name>
    <dbReference type="NCBI Taxonomy" id="230686"/>
    <lineage>
        <taxon>Eukaryota</taxon>
        <taxon>Metazoa</taxon>
        <taxon>Ecdysozoa</taxon>
        <taxon>Arthropoda</taxon>
        <taxon>Hexapoda</taxon>
        <taxon>Insecta</taxon>
        <taxon>Pterygota</taxon>
        <taxon>Neoptera</taxon>
        <taxon>Endopterygota</taxon>
        <taxon>Hymenoptera</taxon>
        <taxon>Apocrita</taxon>
        <taxon>Aculeata</taxon>
        <taxon>Formicoidea</taxon>
        <taxon>Formicidae</taxon>
        <taxon>Myrmicinae</taxon>
        <taxon>Acromyrmex</taxon>
    </lineage>
</organism>
<evidence type="ECO:0000313" key="4">
    <source>
        <dbReference type="EMBL" id="KAG5315547.1"/>
    </source>
</evidence>